<feature type="region of interest" description="Disordered" evidence="14">
    <location>
        <begin position="578"/>
        <end position="609"/>
    </location>
</feature>
<dbReference type="SUPFAM" id="SSF57903">
    <property type="entry name" value="FYVE/PHD zinc finger"/>
    <property type="match status" value="1"/>
</dbReference>
<evidence type="ECO:0000256" key="5">
    <source>
        <dbReference type="ARBA" id="ARBA00022723"/>
    </source>
</evidence>
<dbReference type="InterPro" id="IPR034732">
    <property type="entry name" value="EPHD"/>
</dbReference>
<comment type="caution">
    <text evidence="19">The sequence shown here is derived from an EMBL/GenBank/DDBJ whole genome shotgun (WGS) entry which is preliminary data.</text>
</comment>
<evidence type="ECO:0000256" key="14">
    <source>
        <dbReference type="SAM" id="MobiDB-lite"/>
    </source>
</evidence>
<comment type="subcellular location">
    <subcellularLocation>
        <location evidence="1">Nucleus</location>
    </subcellularLocation>
</comment>
<dbReference type="Gene3D" id="2.170.270.10">
    <property type="entry name" value="SET domain"/>
    <property type="match status" value="1"/>
</dbReference>
<keyword evidence="2" id="KW-0489">Methyltransferase</keyword>
<keyword evidence="5" id="KW-0479">Metal-binding</keyword>
<sequence>MDDAWRNKCTSAWQPPPPPLAAAGTGTGTAPPASENQVDMNYRRPIHPFILQGTKHKDHPTVQEPLVFHTLNLDPAKSGKTELSNSFRALLSGHSHLTTDFSQLPNMKSVFSKLHVPNGEADVSGSNLCAPVTNIPYFSENHDGVRMSNTEVSSFVVKKRPSLMPKTPDWYSSLQISTSHRHGSRAAKPGSNQSFQGSSTGMVVSSISCGRPIAASPGDTSQCHASNIHTPRTKPIDARSSAPGHDSAFFGGRPRVFCMNAVGVLFLSDMGLLGVLCFCHSLQMSLAKFCEHSGPSSVNPGVAVRLENGMTVARWRRLCFGNNAPDDDKGWDWPDILKEKAGLVGSKGIGFPSSSKAPETIDFGGSGKSGKCWSKSIHSNHPHPGVGQTAFKSWSNTSMDNMHQHNRLEGYNHIFNSFPSSSQSPVPPAVVHNHTLQAGKESPNCLHKASQSILSKEEQNVWSCLVTNRDNSKGQFADPPISFPYSGIKRSLGHGHYISRGSTTSEAYIMAGDGNSSNVDLSLGQPSQATHASVMSFPTTMNRLQLGTMHTSPKARVNLPLSDSTDYPRLTKKARQTIQTAQLDAPSSSNRAQKVGSDNAFNHSEPTELAEDATKNSLISLFLSHLNTEGNSSSQSAGIVNSNRHLMTRSLDIDSVSGNCNPAQSITDINNRYEQKYVKDGYELSNNMDKVKGLGLIDDKSCNIVKGSYVIHNKQTTDTRIPKPATGEHFVNRVFSVDAVKPSWPIHRGSSIFQNVADSTSNQSGEVPSLRNKEHHNYAIYCSTNPQSHATSRSGFLNPGISEALTTESLNNAEPTFVLPDDRSADLSQHMMDENIGHLALRHIVELKQDQSSVTCKTSPRHQRLCCQKTMELQRMSCNNVLASSEDSRQGSYCGVQRDPSRFALRPVPSCSNCYSSAGAEMLASKPGTRGNGCCNCSAVTQRMPQFSTCHVCGAEEHPCLRLGRTSNSRSDGIKQMNSQKEQSPSISRNCCCAIPSKSLTGCCFLGGDNMPSGYINEHDVCGKARTVHIAQSCDKNHMFQDVNFRSDQCECSKKNIVVKNDVQNGRWRDVPTKLIVNCNGTLGDKHEEVLEASSVATSRYLGTTLKESDEIHQTTESRNERQMSNNCSGSSAPAVTEISVEFNNTNFSATNTEDTKVAYDPLVDEASGIEKYGSSDEELGSSGCEELVVVSDKLFPKQVDCLPSHSSGKPITNLREEVPSNKTRVGNQGYASRGAQANIKQIEPIERVFKSEKRRETMTMNKLNISAPKSDFYPIDSISSYCNSTWDSSSPKKCEALQSDNEDPKLCIFPVRSSSVKRKRSALFTSKSLSLNRENHDNLSKSDRIQFLTGSAEKEAKAVSLEKNIAKQKGIHSDTGKPPKYMSLSSIGNSRRSEMGATSVKARPVVCGRSGILSNGRPSSQQKPAKLVSLSLILEKTKRCDINENGVRPKLTSKTKKPHLDANIECCNELTFLKVQHETEDSSDVRISSVLVADKDEQCSKKNDWCSDEFPTTESKTGDESDRLEKPFLNHEHRTSQTKPRFKEARRCSLSELIDKNKFATEHLYAQNNGESHSSDLAVEPKISLSTRTGTECHCPESSIPKSSLSNKINLEKHSHKSQYHADALCQTNTQRSSKAQNCQPFPLNSDAFCSVCGSSDKEKTNYLLECNSCFIRVHQACYGVSRVPKGHWLCRPCKTNSRNIVCVLCGYEGGAMTRAVKSQTIVKSLLKVWNVGIKSNNLEPNPSSETDKNELLHTRAVGEASKVGNSCSVTDVTSPICEAFPETPYDISSNQTSIIGHSETVSKYIEMPNSVTAGVLDPSVIQWVHMVCGLWTPGTRCLNVDTMDVFDVSGASAARKNVVCSMCNRPGGSCIQCRILSCSVHFHPWCAHQKGLLQSETEGDDNEKLGFYGRCTLHATQNGLVVDSLPVDTEVASPRKDLTCARTEGFKGHKSEEGSRPNHRRPSNDSGACIVSQEQINAWLHINGQKSCTRPLAKPPCSEVEHDFRKEYFRYKQLKAWKQLVVYKSGIHALGLYTSQLIARGAMVVEYVGEIVGLRVADKRELEYQSGRRVQYKSACYFFRIDKEQIIDATRKGGIARFVNHSCEPNCVAKVISIRNEKKVVFFAERDINPGEEITYDYHFNSEDEGQKIHCFCNSKNCRQYLN</sequence>
<dbReference type="Pfam" id="PF16135">
    <property type="entry name" value="TDBD"/>
    <property type="match status" value="1"/>
</dbReference>
<dbReference type="PANTHER" id="PTHR45838">
    <property type="entry name" value="HISTONE-LYSINE-N-METHYLTRANSFERASE 2 KMT2 FAMILY MEMBER"/>
    <property type="match status" value="1"/>
</dbReference>
<evidence type="ECO:0000259" key="16">
    <source>
        <dbReference type="PROSITE" id="PS50280"/>
    </source>
</evidence>
<evidence type="ECO:0000256" key="13">
    <source>
        <dbReference type="PROSITE-ProRule" id="PRU00146"/>
    </source>
</evidence>
<feature type="compositionally biased region" description="Polar residues" evidence="14">
    <location>
        <begin position="578"/>
        <end position="592"/>
    </location>
</feature>
<feature type="compositionally biased region" description="Basic and acidic residues" evidence="14">
    <location>
        <begin position="1110"/>
        <end position="1122"/>
    </location>
</feature>
<evidence type="ECO:0000256" key="7">
    <source>
        <dbReference type="ARBA" id="ARBA00022771"/>
    </source>
</evidence>
<reference evidence="19" key="1">
    <citation type="journal article" date="2023" name="GigaByte">
        <title>Genome assembly of the bearded iris, Iris pallida Lam.</title>
        <authorList>
            <person name="Bruccoleri R.E."/>
            <person name="Oakeley E.J."/>
            <person name="Faust A.M.E."/>
            <person name="Altorfer M."/>
            <person name="Dessus-Babus S."/>
            <person name="Burckhardt D."/>
            <person name="Oertli M."/>
            <person name="Naumann U."/>
            <person name="Petersen F."/>
            <person name="Wong J."/>
        </authorList>
    </citation>
    <scope>NUCLEOTIDE SEQUENCE</scope>
    <source>
        <strain evidence="19">GSM-AAB239-AS_SAM_17_03QT</strain>
    </source>
</reference>
<dbReference type="InterPro" id="IPR011011">
    <property type="entry name" value="Znf_FYVE_PHD"/>
</dbReference>
<evidence type="ECO:0000256" key="8">
    <source>
        <dbReference type="ARBA" id="ARBA00022833"/>
    </source>
</evidence>
<evidence type="ECO:0000256" key="2">
    <source>
        <dbReference type="ARBA" id="ARBA00022603"/>
    </source>
</evidence>
<feature type="region of interest" description="Disordered" evidence="14">
    <location>
        <begin position="1"/>
        <end position="38"/>
    </location>
</feature>
<evidence type="ECO:0000256" key="6">
    <source>
        <dbReference type="ARBA" id="ARBA00022737"/>
    </source>
</evidence>
<dbReference type="Gene3D" id="3.30.40.10">
    <property type="entry name" value="Zinc/RING finger domain, C3HC4 (zinc finger)"/>
    <property type="match status" value="2"/>
</dbReference>
<feature type="compositionally biased region" description="Polar residues" evidence="14">
    <location>
        <begin position="218"/>
        <end position="230"/>
    </location>
</feature>
<evidence type="ECO:0000256" key="12">
    <source>
        <dbReference type="ARBA" id="ARBA00023242"/>
    </source>
</evidence>
<evidence type="ECO:0000256" key="4">
    <source>
        <dbReference type="ARBA" id="ARBA00022691"/>
    </source>
</evidence>
<feature type="region of interest" description="Disordered" evidence="14">
    <location>
        <begin position="1110"/>
        <end position="1131"/>
    </location>
</feature>
<dbReference type="PROSITE" id="PS50280">
    <property type="entry name" value="SET"/>
    <property type="match status" value="1"/>
</dbReference>
<protein>
    <submittedName>
        <fullName evidence="19">Uncharacterized protein</fullName>
    </submittedName>
</protein>
<dbReference type="InterPro" id="IPR001214">
    <property type="entry name" value="SET_dom"/>
</dbReference>
<keyword evidence="9" id="KW-0156">Chromatin regulator</keyword>
<dbReference type="Pfam" id="PF00856">
    <property type="entry name" value="SET"/>
    <property type="match status" value="1"/>
</dbReference>
<evidence type="ECO:0000256" key="9">
    <source>
        <dbReference type="ARBA" id="ARBA00022853"/>
    </source>
</evidence>
<dbReference type="GO" id="GO:0045893">
    <property type="term" value="P:positive regulation of DNA-templated transcription"/>
    <property type="evidence" value="ECO:0007669"/>
    <property type="project" value="TreeGrafter"/>
</dbReference>
<reference evidence="19" key="2">
    <citation type="submission" date="2023-04" db="EMBL/GenBank/DDBJ databases">
        <authorList>
            <person name="Bruccoleri R.E."/>
            <person name="Oakeley E.J."/>
            <person name="Faust A.-M."/>
            <person name="Dessus-Babus S."/>
            <person name="Altorfer M."/>
            <person name="Burckhardt D."/>
            <person name="Oertli M."/>
            <person name="Naumann U."/>
            <person name="Petersen F."/>
            <person name="Wong J."/>
        </authorList>
    </citation>
    <scope>NUCLEOTIDE SEQUENCE</scope>
    <source>
        <strain evidence="19">GSM-AAB239-AS_SAM_17_03QT</strain>
        <tissue evidence="19">Leaf</tissue>
    </source>
</reference>
<dbReference type="CDD" id="cd15571">
    <property type="entry name" value="ePHD"/>
    <property type="match status" value="1"/>
</dbReference>
<dbReference type="GO" id="GO:0035097">
    <property type="term" value="C:histone methyltransferase complex"/>
    <property type="evidence" value="ECO:0007669"/>
    <property type="project" value="TreeGrafter"/>
</dbReference>
<dbReference type="GO" id="GO:0032259">
    <property type="term" value="P:methylation"/>
    <property type="evidence" value="ECO:0007669"/>
    <property type="project" value="UniProtKB-KW"/>
</dbReference>
<keyword evidence="3" id="KW-0808">Transferase</keyword>
<evidence type="ECO:0000259" key="15">
    <source>
        <dbReference type="PROSITE" id="PS50016"/>
    </source>
</evidence>
<feature type="region of interest" description="Disordered" evidence="14">
    <location>
        <begin position="1945"/>
        <end position="1968"/>
    </location>
</feature>
<evidence type="ECO:0000256" key="1">
    <source>
        <dbReference type="ARBA" id="ARBA00004123"/>
    </source>
</evidence>
<keyword evidence="12" id="KW-0539">Nucleus</keyword>
<evidence type="ECO:0000313" key="20">
    <source>
        <dbReference type="Proteomes" id="UP001140949"/>
    </source>
</evidence>
<evidence type="ECO:0000256" key="11">
    <source>
        <dbReference type="ARBA" id="ARBA00023163"/>
    </source>
</evidence>
<evidence type="ECO:0000256" key="10">
    <source>
        <dbReference type="ARBA" id="ARBA00023015"/>
    </source>
</evidence>
<proteinExistence type="predicted"/>
<organism evidence="19 20">
    <name type="scientific">Iris pallida</name>
    <name type="common">Sweet iris</name>
    <dbReference type="NCBI Taxonomy" id="29817"/>
    <lineage>
        <taxon>Eukaryota</taxon>
        <taxon>Viridiplantae</taxon>
        <taxon>Streptophyta</taxon>
        <taxon>Embryophyta</taxon>
        <taxon>Tracheophyta</taxon>
        <taxon>Spermatophyta</taxon>
        <taxon>Magnoliopsida</taxon>
        <taxon>Liliopsida</taxon>
        <taxon>Asparagales</taxon>
        <taxon>Iridaceae</taxon>
        <taxon>Iridoideae</taxon>
        <taxon>Irideae</taxon>
        <taxon>Iris</taxon>
    </lineage>
</organism>
<dbReference type="CDD" id="cd15492">
    <property type="entry name" value="PHD_BRPF_JADE_like"/>
    <property type="match status" value="1"/>
</dbReference>
<dbReference type="EMBL" id="JANAVB010036020">
    <property type="protein sequence ID" value="KAJ6804047.1"/>
    <property type="molecule type" value="Genomic_DNA"/>
</dbReference>
<dbReference type="GO" id="GO:0042800">
    <property type="term" value="F:histone H3K4 methyltransferase activity"/>
    <property type="evidence" value="ECO:0007669"/>
    <property type="project" value="TreeGrafter"/>
</dbReference>
<feature type="compositionally biased region" description="Basic and acidic residues" evidence="14">
    <location>
        <begin position="1945"/>
        <end position="1958"/>
    </location>
</feature>
<feature type="domain" description="Post-SET" evidence="17">
    <location>
        <begin position="2149"/>
        <end position="2165"/>
    </location>
</feature>
<keyword evidence="6" id="KW-0677">Repeat</keyword>
<feature type="compositionally biased region" description="Low complexity" evidence="14">
    <location>
        <begin position="21"/>
        <end position="33"/>
    </location>
</feature>
<dbReference type="InterPro" id="IPR019787">
    <property type="entry name" value="Znf_PHD-finger"/>
</dbReference>
<dbReference type="SMART" id="SM00249">
    <property type="entry name" value="PHD"/>
    <property type="match status" value="2"/>
</dbReference>
<evidence type="ECO:0000256" key="3">
    <source>
        <dbReference type="ARBA" id="ARBA00022679"/>
    </source>
</evidence>
<dbReference type="PROSITE" id="PS51805">
    <property type="entry name" value="EPHD"/>
    <property type="match status" value="1"/>
</dbReference>
<evidence type="ECO:0000259" key="18">
    <source>
        <dbReference type="PROSITE" id="PS51805"/>
    </source>
</evidence>
<dbReference type="FunFam" id="2.170.270.10:FF:000086">
    <property type="entry name" value="Histone-lysine N-methyltransferase"/>
    <property type="match status" value="1"/>
</dbReference>
<keyword evidence="7 13" id="KW-0863">Zinc-finger</keyword>
<feature type="region of interest" description="Disordered" evidence="14">
    <location>
        <begin position="216"/>
        <end position="241"/>
    </location>
</feature>
<accession>A0AAX6EIQ8</accession>
<keyword evidence="4" id="KW-0949">S-adenosyl-L-methionine</keyword>
<dbReference type="InterPro" id="IPR046341">
    <property type="entry name" value="SET_dom_sf"/>
</dbReference>
<dbReference type="InterPro" id="IPR001965">
    <property type="entry name" value="Znf_PHD"/>
</dbReference>
<feature type="domain" description="PHD-type" evidence="15">
    <location>
        <begin position="1648"/>
        <end position="1698"/>
    </location>
</feature>
<feature type="domain" description="SET" evidence="16">
    <location>
        <begin position="2020"/>
        <end position="2141"/>
    </location>
</feature>
<dbReference type="Pfam" id="PF13832">
    <property type="entry name" value="zf-HC5HC2H_2"/>
    <property type="match status" value="1"/>
</dbReference>
<dbReference type="PROSITE" id="PS50868">
    <property type="entry name" value="POST_SET"/>
    <property type="match status" value="1"/>
</dbReference>
<dbReference type="InterPro" id="IPR032308">
    <property type="entry name" value="TDBD"/>
</dbReference>
<dbReference type="CDD" id="cd10518">
    <property type="entry name" value="SET_SETD1-like"/>
    <property type="match status" value="1"/>
</dbReference>
<gene>
    <name evidence="19" type="ORF">M6B38_186270</name>
</gene>
<dbReference type="SMART" id="SM00317">
    <property type="entry name" value="SET"/>
    <property type="match status" value="1"/>
</dbReference>
<keyword evidence="11" id="KW-0804">Transcription</keyword>
<evidence type="ECO:0000313" key="19">
    <source>
        <dbReference type="EMBL" id="KAJ6804047.1"/>
    </source>
</evidence>
<feature type="domain" description="PHD-type" evidence="18">
    <location>
        <begin position="1776"/>
        <end position="1917"/>
    </location>
</feature>
<dbReference type="GO" id="GO:0008270">
    <property type="term" value="F:zinc ion binding"/>
    <property type="evidence" value="ECO:0007669"/>
    <property type="project" value="UniProtKB-KW"/>
</dbReference>
<dbReference type="InterPro" id="IPR003616">
    <property type="entry name" value="Post-SET_dom"/>
</dbReference>
<dbReference type="PANTHER" id="PTHR45838:SF4">
    <property type="entry name" value="HISTONE-LYSINE N-METHYLTRANSFERASE TRITHORAX"/>
    <property type="match status" value="1"/>
</dbReference>
<keyword evidence="20" id="KW-1185">Reference proteome</keyword>
<keyword evidence="10" id="KW-0805">Transcription regulation</keyword>
<evidence type="ECO:0000259" key="17">
    <source>
        <dbReference type="PROSITE" id="PS50868"/>
    </source>
</evidence>
<dbReference type="Pfam" id="PF13831">
    <property type="entry name" value="PHD_2"/>
    <property type="match status" value="1"/>
</dbReference>
<keyword evidence="8" id="KW-0862">Zinc</keyword>
<dbReference type="Proteomes" id="UP001140949">
    <property type="component" value="Unassembled WGS sequence"/>
</dbReference>
<name>A0AAX6EIQ8_IRIPA</name>
<dbReference type="InterPro" id="IPR013083">
    <property type="entry name" value="Znf_RING/FYVE/PHD"/>
</dbReference>
<dbReference type="PROSITE" id="PS50016">
    <property type="entry name" value="ZF_PHD_2"/>
    <property type="match status" value="1"/>
</dbReference>
<dbReference type="SUPFAM" id="SSF82199">
    <property type="entry name" value="SET domain"/>
    <property type="match status" value="1"/>
</dbReference>